<evidence type="ECO:0000259" key="7">
    <source>
        <dbReference type="PROSITE" id="PS51192"/>
    </source>
</evidence>
<dbReference type="STRING" id="597456.A0A0L7QNG7"/>
<evidence type="ECO:0000259" key="9">
    <source>
        <dbReference type="PROSITE" id="PS51195"/>
    </source>
</evidence>
<gene>
    <name evidence="10" type="ORF">WH47_08153</name>
</gene>
<dbReference type="Pfam" id="PF00270">
    <property type="entry name" value="DEAD"/>
    <property type="match status" value="1"/>
</dbReference>
<keyword evidence="2" id="KW-0547">Nucleotide-binding</keyword>
<dbReference type="GO" id="GO:0005524">
    <property type="term" value="F:ATP binding"/>
    <property type="evidence" value="ECO:0007669"/>
    <property type="project" value="UniProtKB-KW"/>
</dbReference>
<evidence type="ECO:0000256" key="6">
    <source>
        <dbReference type="PROSITE-ProRule" id="PRU00552"/>
    </source>
</evidence>
<dbReference type="InterPro" id="IPR011545">
    <property type="entry name" value="DEAD/DEAH_box_helicase_dom"/>
</dbReference>
<dbReference type="Pfam" id="PF00271">
    <property type="entry name" value="Helicase_C"/>
    <property type="match status" value="1"/>
</dbReference>
<dbReference type="InterPro" id="IPR014014">
    <property type="entry name" value="RNA_helicase_DEAD_Q_motif"/>
</dbReference>
<sequence>MSHIIAHDINKKPRTRDIKIQEDVTFFQMGFSQKILDGLSVCGFQKPSPVQLKAIPLGRCGFDLIVRAKSGTGKTLVFCVISLEMIDIEVSSVQVLILAPTREIAVQISEVFSSVGCEIKGLKVEVFIGGIAIGSDKKKLNDCHIAVGAPGRIRHLIDKGFLKVENVRLFVLDEADKLMETSFQKDIKIINNSSATYPGDLETFLGMYMCSPVQVSPDNDESVLIGLKQFIAIVPSHPNAMKQVQIKVEELIKIFKKVPFKQSLVFSNYQSRAQSVCNKINFLGFTATYIAGNQDMSKRLEAINKLKMFKCRIMLTTDLTARGIDADNVNLVVNLDLPIDAPTYLHRIGRAGRYGSYGISITIIAENEFETLKQLLTSVGGPNFYVLKLPSNYSNDIWTTPTTKFEKFYAKSDACTINQHEVKLFTKAINDLPVTNTNMELQNNISSEDNEVVSNIKKDGTNNTQFSNEEKVKSNIVEPVDNFHKGSFHLKDVSNLQNKIKVNSLFVQSTNIIHEPDHTKKNKKQITNILYNLCKPQVKHNFTLHYSTNNLSNWQKLNENVVFEVDLSNIKDNLSSSDIDTIIEHTKYSFHDKNVEENSSYLNCISTNLDVENTISRNIIFDKMQNTDSTQVAHCKENSTISTDTLTMSNEMQDSTDEVLLKQAFAWKQKLDFEIKLLMNTTKLMKESIQKFIYQQHINMLKIFYKIQKQALLCVYPEIRNDDEINDTYLYSASTIGENVLEMYKGIEDFKSSHRISGEKFSAYFPYPVKADSHMPNLMISKIDTENYLNALQYLYSNPCPRETLLQIIDIVTFINKTKQCNLIKKLEALKNSSLDILLATIQSELFSKELDENKYIQNVNSNIEKNNVIANKDKCNKISNNYSSSNDSNNSISMESAEDNFIKIQKFANTVSYNRSSSTSIQYISNLPQAYVDNESLSSDSTNSELHESQNYIAQMNLHYTSLSNDKVATSTINVCNTDYLQQQKQEKHVDTQYHIPSYKEYIPSTHELKTPQTENYTYFLRPSANSILSKNTNNFYYSPNKDINEIEIDQFLSSLRAETDRLHLELYTSEMLQKSVKNDS</sequence>
<dbReference type="InterPro" id="IPR001650">
    <property type="entry name" value="Helicase_C-like"/>
</dbReference>
<dbReference type="PROSITE" id="PS51194">
    <property type="entry name" value="HELICASE_CTER"/>
    <property type="match status" value="1"/>
</dbReference>
<protein>
    <recommendedName>
        <fullName evidence="1">RNA helicase</fullName>
        <ecNumber evidence="1">3.6.4.13</ecNumber>
    </recommendedName>
</protein>
<dbReference type="EMBL" id="KQ414855">
    <property type="protein sequence ID" value="KOC60163.1"/>
    <property type="molecule type" value="Genomic_DNA"/>
</dbReference>
<dbReference type="GO" id="GO:0016787">
    <property type="term" value="F:hydrolase activity"/>
    <property type="evidence" value="ECO:0007669"/>
    <property type="project" value="UniProtKB-KW"/>
</dbReference>
<evidence type="ECO:0000259" key="8">
    <source>
        <dbReference type="PROSITE" id="PS51194"/>
    </source>
</evidence>
<dbReference type="PROSITE" id="PS00039">
    <property type="entry name" value="DEAD_ATP_HELICASE"/>
    <property type="match status" value="1"/>
</dbReference>
<dbReference type="InterPro" id="IPR027417">
    <property type="entry name" value="P-loop_NTPase"/>
</dbReference>
<accession>A0A0L7QNG7</accession>
<dbReference type="OrthoDB" id="434041at2759"/>
<name>A0A0L7QNG7_9HYME</name>
<evidence type="ECO:0000256" key="2">
    <source>
        <dbReference type="ARBA" id="ARBA00022741"/>
    </source>
</evidence>
<feature type="domain" description="Helicase C-terminal" evidence="8">
    <location>
        <begin position="247"/>
        <end position="395"/>
    </location>
</feature>
<feature type="short sequence motif" description="Q motif" evidence="6">
    <location>
        <begin position="24"/>
        <end position="52"/>
    </location>
</feature>
<dbReference type="PANTHER" id="PTHR47958">
    <property type="entry name" value="ATP-DEPENDENT RNA HELICASE DBP3"/>
    <property type="match status" value="1"/>
</dbReference>
<dbReference type="Gene3D" id="3.40.50.300">
    <property type="entry name" value="P-loop containing nucleotide triphosphate hydrolases"/>
    <property type="match status" value="2"/>
</dbReference>
<evidence type="ECO:0000256" key="5">
    <source>
        <dbReference type="ARBA" id="ARBA00022840"/>
    </source>
</evidence>
<evidence type="ECO:0000256" key="1">
    <source>
        <dbReference type="ARBA" id="ARBA00012552"/>
    </source>
</evidence>
<dbReference type="SMART" id="SM00487">
    <property type="entry name" value="DEXDc"/>
    <property type="match status" value="1"/>
</dbReference>
<dbReference type="SUPFAM" id="SSF52540">
    <property type="entry name" value="P-loop containing nucleoside triphosphate hydrolases"/>
    <property type="match status" value="1"/>
</dbReference>
<dbReference type="CDD" id="cd18787">
    <property type="entry name" value="SF2_C_DEAD"/>
    <property type="match status" value="1"/>
</dbReference>
<dbReference type="EC" id="3.6.4.13" evidence="1"/>
<keyword evidence="5" id="KW-0067">ATP-binding</keyword>
<dbReference type="GO" id="GO:0003724">
    <property type="term" value="F:RNA helicase activity"/>
    <property type="evidence" value="ECO:0007669"/>
    <property type="project" value="UniProtKB-EC"/>
</dbReference>
<keyword evidence="11" id="KW-1185">Reference proteome</keyword>
<dbReference type="GO" id="GO:0003676">
    <property type="term" value="F:nucleic acid binding"/>
    <property type="evidence" value="ECO:0007669"/>
    <property type="project" value="InterPro"/>
</dbReference>
<dbReference type="InterPro" id="IPR014001">
    <property type="entry name" value="Helicase_ATP-bd"/>
</dbReference>
<organism evidence="10 11">
    <name type="scientific">Habropoda laboriosa</name>
    <dbReference type="NCBI Taxonomy" id="597456"/>
    <lineage>
        <taxon>Eukaryota</taxon>
        <taxon>Metazoa</taxon>
        <taxon>Ecdysozoa</taxon>
        <taxon>Arthropoda</taxon>
        <taxon>Hexapoda</taxon>
        <taxon>Insecta</taxon>
        <taxon>Pterygota</taxon>
        <taxon>Neoptera</taxon>
        <taxon>Endopterygota</taxon>
        <taxon>Hymenoptera</taxon>
        <taxon>Apocrita</taxon>
        <taxon>Aculeata</taxon>
        <taxon>Apoidea</taxon>
        <taxon>Anthophila</taxon>
        <taxon>Apidae</taxon>
        <taxon>Habropoda</taxon>
    </lineage>
</organism>
<dbReference type="Proteomes" id="UP000053825">
    <property type="component" value="Unassembled WGS sequence"/>
</dbReference>
<dbReference type="InterPro" id="IPR000629">
    <property type="entry name" value="RNA-helicase_DEAD-box_CS"/>
</dbReference>
<feature type="domain" description="DEAD-box RNA helicase Q" evidence="9">
    <location>
        <begin position="24"/>
        <end position="52"/>
    </location>
</feature>
<dbReference type="GO" id="GO:0010468">
    <property type="term" value="P:regulation of gene expression"/>
    <property type="evidence" value="ECO:0007669"/>
    <property type="project" value="UniProtKB-ARBA"/>
</dbReference>
<dbReference type="PROSITE" id="PS51192">
    <property type="entry name" value="HELICASE_ATP_BIND_1"/>
    <property type="match status" value="1"/>
</dbReference>
<evidence type="ECO:0000256" key="4">
    <source>
        <dbReference type="ARBA" id="ARBA00022806"/>
    </source>
</evidence>
<keyword evidence="4 10" id="KW-0347">Helicase</keyword>
<evidence type="ECO:0000313" key="11">
    <source>
        <dbReference type="Proteomes" id="UP000053825"/>
    </source>
</evidence>
<reference evidence="10 11" key="1">
    <citation type="submission" date="2015-07" db="EMBL/GenBank/DDBJ databases">
        <title>The genome of Habropoda laboriosa.</title>
        <authorList>
            <person name="Pan H."/>
            <person name="Kapheim K."/>
        </authorList>
    </citation>
    <scope>NUCLEOTIDE SEQUENCE [LARGE SCALE GENOMIC DNA]</scope>
    <source>
        <strain evidence="10">0110345459</strain>
    </source>
</reference>
<dbReference type="SMART" id="SM00490">
    <property type="entry name" value="HELICc"/>
    <property type="match status" value="1"/>
</dbReference>
<evidence type="ECO:0000313" key="10">
    <source>
        <dbReference type="EMBL" id="KOC60163.1"/>
    </source>
</evidence>
<proteinExistence type="predicted"/>
<evidence type="ECO:0000256" key="3">
    <source>
        <dbReference type="ARBA" id="ARBA00022801"/>
    </source>
</evidence>
<dbReference type="PROSITE" id="PS51195">
    <property type="entry name" value="Q_MOTIF"/>
    <property type="match status" value="1"/>
</dbReference>
<keyword evidence="3" id="KW-0378">Hydrolase</keyword>
<feature type="domain" description="Helicase ATP-binding" evidence="7">
    <location>
        <begin position="55"/>
        <end position="307"/>
    </location>
</feature>
<dbReference type="AlphaFoldDB" id="A0A0L7QNG7"/>